<name>A0A2I0XJE3_9ASPA</name>
<keyword evidence="1" id="KW-0812">Transmembrane</keyword>
<keyword evidence="3" id="KW-1185">Reference proteome</keyword>
<gene>
    <name evidence="2" type="ORF">MA16_Dca007956</name>
</gene>
<evidence type="ECO:0000313" key="3">
    <source>
        <dbReference type="Proteomes" id="UP000233837"/>
    </source>
</evidence>
<dbReference type="AlphaFoldDB" id="A0A2I0XJE3"/>
<protein>
    <submittedName>
        <fullName evidence="2">Uncharacterized protein</fullName>
    </submittedName>
</protein>
<reference evidence="2 3" key="1">
    <citation type="journal article" date="2016" name="Sci. Rep.">
        <title>The Dendrobium catenatum Lindl. genome sequence provides insights into polysaccharide synthase, floral development and adaptive evolution.</title>
        <authorList>
            <person name="Zhang G.Q."/>
            <person name="Xu Q."/>
            <person name="Bian C."/>
            <person name="Tsai W.C."/>
            <person name="Yeh C.M."/>
            <person name="Liu K.W."/>
            <person name="Yoshida K."/>
            <person name="Zhang L.S."/>
            <person name="Chang S.B."/>
            <person name="Chen F."/>
            <person name="Shi Y."/>
            <person name="Su Y.Y."/>
            <person name="Zhang Y.Q."/>
            <person name="Chen L.J."/>
            <person name="Yin Y."/>
            <person name="Lin M."/>
            <person name="Huang H."/>
            <person name="Deng H."/>
            <person name="Wang Z.W."/>
            <person name="Zhu S.L."/>
            <person name="Zhao X."/>
            <person name="Deng C."/>
            <person name="Niu S.C."/>
            <person name="Huang J."/>
            <person name="Wang M."/>
            <person name="Liu G.H."/>
            <person name="Yang H.J."/>
            <person name="Xiao X.J."/>
            <person name="Hsiao Y.Y."/>
            <person name="Wu W.L."/>
            <person name="Chen Y.Y."/>
            <person name="Mitsuda N."/>
            <person name="Ohme-Takagi M."/>
            <person name="Luo Y.B."/>
            <person name="Van de Peer Y."/>
            <person name="Liu Z.J."/>
        </authorList>
    </citation>
    <scope>NUCLEOTIDE SEQUENCE [LARGE SCALE GENOMIC DNA]</scope>
    <source>
        <tissue evidence="2">The whole plant</tissue>
    </source>
</reference>
<feature type="transmembrane region" description="Helical" evidence="1">
    <location>
        <begin position="31"/>
        <end position="52"/>
    </location>
</feature>
<reference evidence="2 3" key="2">
    <citation type="journal article" date="2017" name="Nature">
        <title>The Apostasia genome and the evolution of orchids.</title>
        <authorList>
            <person name="Zhang G.Q."/>
            <person name="Liu K.W."/>
            <person name="Li Z."/>
            <person name="Lohaus R."/>
            <person name="Hsiao Y.Y."/>
            <person name="Niu S.C."/>
            <person name="Wang J.Y."/>
            <person name="Lin Y.C."/>
            <person name="Xu Q."/>
            <person name="Chen L.J."/>
            <person name="Yoshida K."/>
            <person name="Fujiwara S."/>
            <person name="Wang Z.W."/>
            <person name="Zhang Y.Q."/>
            <person name="Mitsuda N."/>
            <person name="Wang M."/>
            <person name="Liu G.H."/>
            <person name="Pecoraro L."/>
            <person name="Huang H.X."/>
            <person name="Xiao X.J."/>
            <person name="Lin M."/>
            <person name="Wu X.Y."/>
            <person name="Wu W.L."/>
            <person name="Chen Y.Y."/>
            <person name="Chang S.B."/>
            <person name="Sakamoto S."/>
            <person name="Ohme-Takagi M."/>
            <person name="Yagi M."/>
            <person name="Zeng S.J."/>
            <person name="Shen C.Y."/>
            <person name="Yeh C.M."/>
            <person name="Luo Y.B."/>
            <person name="Tsai W.C."/>
            <person name="Van de Peer Y."/>
            <person name="Liu Z.J."/>
        </authorList>
    </citation>
    <scope>NUCLEOTIDE SEQUENCE [LARGE SCALE GENOMIC DNA]</scope>
    <source>
        <tissue evidence="2">The whole plant</tissue>
    </source>
</reference>
<sequence>MLTFRLGRIQALRPLSSGKVSVRMPVMPKKIFTLEFLCTLNLLFIGIIGLGISV</sequence>
<keyword evidence="1" id="KW-1133">Transmembrane helix</keyword>
<organism evidence="2 3">
    <name type="scientific">Dendrobium catenatum</name>
    <dbReference type="NCBI Taxonomy" id="906689"/>
    <lineage>
        <taxon>Eukaryota</taxon>
        <taxon>Viridiplantae</taxon>
        <taxon>Streptophyta</taxon>
        <taxon>Embryophyta</taxon>
        <taxon>Tracheophyta</taxon>
        <taxon>Spermatophyta</taxon>
        <taxon>Magnoliopsida</taxon>
        <taxon>Liliopsida</taxon>
        <taxon>Asparagales</taxon>
        <taxon>Orchidaceae</taxon>
        <taxon>Epidendroideae</taxon>
        <taxon>Malaxideae</taxon>
        <taxon>Dendrobiinae</taxon>
        <taxon>Dendrobium</taxon>
    </lineage>
</organism>
<keyword evidence="1" id="KW-0472">Membrane</keyword>
<accession>A0A2I0XJE3</accession>
<dbReference type="EMBL" id="KZ501830">
    <property type="protein sequence ID" value="PKU88014.1"/>
    <property type="molecule type" value="Genomic_DNA"/>
</dbReference>
<dbReference type="Proteomes" id="UP000233837">
    <property type="component" value="Unassembled WGS sequence"/>
</dbReference>
<proteinExistence type="predicted"/>
<evidence type="ECO:0000313" key="2">
    <source>
        <dbReference type="EMBL" id="PKU88014.1"/>
    </source>
</evidence>
<evidence type="ECO:0000256" key="1">
    <source>
        <dbReference type="SAM" id="Phobius"/>
    </source>
</evidence>